<dbReference type="InterPro" id="IPR002692">
    <property type="entry name" value="S45"/>
</dbReference>
<keyword evidence="6" id="KW-1185">Reference proteome</keyword>
<dbReference type="Gene3D" id="1.10.1400.10">
    <property type="match status" value="1"/>
</dbReference>
<dbReference type="Gene3D" id="2.30.120.10">
    <property type="match status" value="1"/>
</dbReference>
<evidence type="ECO:0000256" key="1">
    <source>
        <dbReference type="ARBA" id="ARBA00006586"/>
    </source>
</evidence>
<organism evidence="5 6">
    <name type="scientific">Amycolatopsis rhabdoformis</name>
    <dbReference type="NCBI Taxonomy" id="1448059"/>
    <lineage>
        <taxon>Bacteria</taxon>
        <taxon>Bacillati</taxon>
        <taxon>Actinomycetota</taxon>
        <taxon>Actinomycetes</taxon>
        <taxon>Pseudonocardiales</taxon>
        <taxon>Pseudonocardiaceae</taxon>
        <taxon>Amycolatopsis</taxon>
    </lineage>
</organism>
<dbReference type="CDD" id="cd03747">
    <property type="entry name" value="Ntn_PGA_like"/>
    <property type="match status" value="1"/>
</dbReference>
<feature type="compositionally biased region" description="Basic and acidic residues" evidence="4">
    <location>
        <begin position="729"/>
        <end position="738"/>
    </location>
</feature>
<gene>
    <name evidence="5" type="ORF">VSH64_06330</name>
</gene>
<evidence type="ECO:0000256" key="4">
    <source>
        <dbReference type="SAM" id="MobiDB-lite"/>
    </source>
</evidence>
<reference evidence="5 6" key="1">
    <citation type="journal article" date="2015" name="Int. J. Syst. Evol. Microbiol.">
        <title>Amycolatopsis rhabdoformis sp. nov., an actinomycete isolated from a tropical forest soil.</title>
        <authorList>
            <person name="Souza W.R."/>
            <person name="Silva R.E."/>
            <person name="Goodfellow M."/>
            <person name="Busarakam K."/>
            <person name="Figueiro F.S."/>
            <person name="Ferreira D."/>
            <person name="Rodrigues-Filho E."/>
            <person name="Moraes L.A.B."/>
            <person name="Zucchi T.D."/>
        </authorList>
    </citation>
    <scope>NUCLEOTIDE SEQUENCE [LARGE SCALE GENOMIC DNA]</scope>
    <source>
        <strain evidence="5 6">NCIMB 14900</strain>
    </source>
</reference>
<dbReference type="SUPFAM" id="SSF56235">
    <property type="entry name" value="N-terminal nucleophile aminohydrolases (Ntn hydrolases)"/>
    <property type="match status" value="1"/>
</dbReference>
<sequence length="738" mass="79908">MITRDSHGIPSIVAETEEQAWFELGRAAAEDRLWQLEYDRRRARGRWAEVIGAPALAGDRLARRLRLTDAAERDLAAMDPATLATFEAYAAGVNAWVDEHGTGVEHERGGIGWEPWTPRDSLLMFKIRHVLMGVWQYKIARAVLRAKAGAEVAAKLDPKPLPGMRVTVPPSGRVGEARAKLFEQARDDVEAAAEHLGFLSEAEGGSNAWVLGGSRTASGKPLLANDSHRALDVPNAYWQAHVRCPEFTVSGATFPGLPGFPHFGHNGRVGWAITNAAADAQDLYVEEFDGEQVRTADGWAPASVRDEVIHVRDGEDRVERCWLTPNGPVVHGDPASGAALSLRWTATDGACTQFGILREMLVAADVPTLLDAQDGWVDPVNNLLAADVEGHLGYVLRGQLPARDRLAATQVPVPGWAPEFGWRGRVPFAEMPRIQDPAEDLIVTSNNTVTADVRPFVSHAINDSYRSERIHELAAATDHATAETMREWQGDTTSVAARRWAGLLAGRGPFTGDAERAREVLVAGEGDLGPAGTTGLVHACFRREVAQRALDEQIGADARAWLMKSVLPGMPVVLRRWFASLTWPLEGACPAAALSDDLLADALAAGWRRAQEAGLKPWGEVHRTAAKHPLHLVVGPEFDPPEVGLGGDNETIQNGAYGWAPGSRFAITNLSVYRQVLDLADLDAAGWVIPGGASGSPGSPHYSDQLTSWQRHELVPMTPTPTMPTPAAHRREEPRSGE</sequence>
<proteinExistence type="inferred from homology"/>
<evidence type="ECO:0000256" key="3">
    <source>
        <dbReference type="ARBA" id="ARBA00023145"/>
    </source>
</evidence>
<keyword evidence="3" id="KW-0865">Zymogen</keyword>
<dbReference type="Gene3D" id="3.60.20.10">
    <property type="entry name" value="Glutamine Phosphoribosylpyrophosphate, subunit 1, domain 1"/>
    <property type="match status" value="1"/>
</dbReference>
<evidence type="ECO:0000313" key="6">
    <source>
        <dbReference type="Proteomes" id="UP001330812"/>
    </source>
</evidence>
<dbReference type="EMBL" id="CP142149">
    <property type="protein sequence ID" value="WSE31722.1"/>
    <property type="molecule type" value="Genomic_DNA"/>
</dbReference>
<keyword evidence="2 5" id="KW-0378">Hydrolase</keyword>
<dbReference type="GO" id="GO:0016787">
    <property type="term" value="F:hydrolase activity"/>
    <property type="evidence" value="ECO:0007669"/>
    <property type="project" value="UniProtKB-KW"/>
</dbReference>
<feature type="region of interest" description="Disordered" evidence="4">
    <location>
        <begin position="716"/>
        <end position="738"/>
    </location>
</feature>
<dbReference type="InterPro" id="IPR023343">
    <property type="entry name" value="Penicillin_amidase_dom1"/>
</dbReference>
<dbReference type="Pfam" id="PF01804">
    <property type="entry name" value="Penicil_amidase"/>
    <property type="match status" value="1"/>
</dbReference>
<dbReference type="RefSeq" id="WP_326834529.1">
    <property type="nucleotide sequence ID" value="NZ_CP142149.1"/>
</dbReference>
<dbReference type="Gene3D" id="1.10.439.10">
    <property type="entry name" value="Penicillin Amidohydrolase, domain 1"/>
    <property type="match status" value="1"/>
</dbReference>
<evidence type="ECO:0000313" key="5">
    <source>
        <dbReference type="EMBL" id="WSE31722.1"/>
    </source>
</evidence>
<name>A0ABZ1IBD8_9PSEU</name>
<dbReference type="InterPro" id="IPR014395">
    <property type="entry name" value="Pen/GL7ACA/AHL_acylase"/>
</dbReference>
<accession>A0ABZ1IBD8</accession>
<dbReference type="PANTHER" id="PTHR34218:SF4">
    <property type="entry name" value="ACYL-HOMOSERINE LACTONE ACYLASE QUIP"/>
    <property type="match status" value="1"/>
</dbReference>
<dbReference type="InterPro" id="IPR043147">
    <property type="entry name" value="Penicillin_amidase_A-knob"/>
</dbReference>
<dbReference type="PIRSF" id="PIRSF001227">
    <property type="entry name" value="Pen_acylase"/>
    <property type="match status" value="1"/>
</dbReference>
<comment type="similarity">
    <text evidence="1">Belongs to the peptidase S45 family.</text>
</comment>
<dbReference type="EC" id="3.5.1.-" evidence="5"/>
<dbReference type="Proteomes" id="UP001330812">
    <property type="component" value="Chromosome"/>
</dbReference>
<evidence type="ECO:0000256" key="2">
    <source>
        <dbReference type="ARBA" id="ARBA00022801"/>
    </source>
</evidence>
<dbReference type="InterPro" id="IPR029055">
    <property type="entry name" value="Ntn_hydrolases_N"/>
</dbReference>
<dbReference type="InterPro" id="IPR043146">
    <property type="entry name" value="Penicillin_amidase_N_B-knob"/>
</dbReference>
<protein>
    <submittedName>
        <fullName evidence="5">Penicillin acylase family protein</fullName>
        <ecNumber evidence="5">3.5.1.-</ecNumber>
    </submittedName>
</protein>
<dbReference type="PANTHER" id="PTHR34218">
    <property type="entry name" value="PEPTIDASE S45 PENICILLIN AMIDASE"/>
    <property type="match status" value="1"/>
</dbReference>